<proteinExistence type="inferred from homology"/>
<dbReference type="GO" id="GO:0061929">
    <property type="term" value="F:gamma-glutamylaminecyclotransferase activity"/>
    <property type="evidence" value="ECO:0007669"/>
    <property type="project" value="InterPro"/>
</dbReference>
<dbReference type="OrthoDB" id="482277at2"/>
<organism evidence="5 6">
    <name type="scientific">Cyclonatronum proteinivorum</name>
    <dbReference type="NCBI Taxonomy" id="1457365"/>
    <lineage>
        <taxon>Bacteria</taxon>
        <taxon>Pseudomonadati</taxon>
        <taxon>Balneolota</taxon>
        <taxon>Balneolia</taxon>
        <taxon>Balneolales</taxon>
        <taxon>Cyclonatronaceae</taxon>
        <taxon>Cyclonatronum</taxon>
    </lineage>
</organism>
<evidence type="ECO:0000313" key="5">
    <source>
        <dbReference type="EMBL" id="AXI99987.1"/>
    </source>
</evidence>
<evidence type="ECO:0000256" key="1">
    <source>
        <dbReference type="ARBA" id="ARBA00008861"/>
    </source>
</evidence>
<dbReference type="RefSeq" id="WP_114983303.1">
    <property type="nucleotide sequence ID" value="NZ_CP027806.1"/>
</dbReference>
<accession>A0A345UHN6</accession>
<dbReference type="Gene3D" id="3.10.490.10">
    <property type="entry name" value="Gamma-glutamyl cyclotransferase-like"/>
    <property type="match status" value="1"/>
</dbReference>
<dbReference type="EMBL" id="CP027806">
    <property type="protein sequence ID" value="AXI99987.1"/>
    <property type="molecule type" value="Genomic_DNA"/>
</dbReference>
<keyword evidence="5" id="KW-0808">Transferase</keyword>
<protein>
    <recommendedName>
        <fullName evidence="3">Gamma-glutamylcyclotransferase family protein</fullName>
    </recommendedName>
</protein>
<dbReference type="AlphaFoldDB" id="A0A345UHN6"/>
<dbReference type="GO" id="GO:0005829">
    <property type="term" value="C:cytosol"/>
    <property type="evidence" value="ECO:0007669"/>
    <property type="project" value="TreeGrafter"/>
</dbReference>
<gene>
    <name evidence="5" type="ORF">CYPRO_0704</name>
</gene>
<name>A0A345UHN6_9BACT</name>
<comment type="similarity">
    <text evidence="1 3">Belongs to the gamma-glutamylcyclotransferase family.</text>
</comment>
<dbReference type="KEGG" id="cprv:CYPRO_0704"/>
<dbReference type="PANTHER" id="PTHR12510:SF4">
    <property type="entry name" value="GAMMA-GLUTAMYLAMINECYCLOTRANSFERASE"/>
    <property type="match status" value="1"/>
</dbReference>
<dbReference type="SUPFAM" id="SSF110857">
    <property type="entry name" value="Gamma-glutamyl cyclotransferase-like"/>
    <property type="match status" value="1"/>
</dbReference>
<dbReference type="InterPro" id="IPR039126">
    <property type="entry name" value="GGACT"/>
</dbReference>
<evidence type="ECO:0000313" key="6">
    <source>
        <dbReference type="Proteomes" id="UP000254808"/>
    </source>
</evidence>
<dbReference type="GO" id="GO:0016740">
    <property type="term" value="F:transferase activity"/>
    <property type="evidence" value="ECO:0007669"/>
    <property type="project" value="UniProtKB-KW"/>
</dbReference>
<dbReference type="Proteomes" id="UP000254808">
    <property type="component" value="Chromosome"/>
</dbReference>
<feature type="domain" description="Gamma-glutamylcyclotransferase AIG2-like" evidence="4">
    <location>
        <begin position="5"/>
        <end position="114"/>
    </location>
</feature>
<dbReference type="PANTHER" id="PTHR12510">
    <property type="entry name" value="TROPONIN C-AKIN-1 PROTEIN"/>
    <property type="match status" value="1"/>
</dbReference>
<evidence type="ECO:0000256" key="3">
    <source>
        <dbReference type="RuleBase" id="RU367036"/>
    </source>
</evidence>
<dbReference type="CDD" id="cd06661">
    <property type="entry name" value="GGCT_like"/>
    <property type="match status" value="1"/>
</dbReference>
<dbReference type="Pfam" id="PF06094">
    <property type="entry name" value="GGACT"/>
    <property type="match status" value="1"/>
</dbReference>
<evidence type="ECO:0000256" key="2">
    <source>
        <dbReference type="PIRSR" id="PIRSR639126-1"/>
    </source>
</evidence>
<keyword evidence="6" id="KW-1185">Reference proteome</keyword>
<feature type="active site" description="Proton acceptor" evidence="2">
    <location>
        <position position="75"/>
    </location>
</feature>
<dbReference type="InterPro" id="IPR013024">
    <property type="entry name" value="GGCT-like"/>
</dbReference>
<reference evidence="5 6" key="1">
    <citation type="submission" date="2018-03" db="EMBL/GenBank/DDBJ databases">
        <title>Phenotypic and genomic properties of Cyclonatronum proteinivorum gen. nov., sp. nov., a haloalkaliphilic bacteroidete from soda lakes possessing Na+-translocating rhodopsin.</title>
        <authorList>
            <person name="Toshchakov S.V."/>
            <person name="Korzhenkov A."/>
            <person name="Samarov N.I."/>
            <person name="Kublanov I.V."/>
            <person name="Muntyan M.S."/>
            <person name="Sorokin D.Y."/>
        </authorList>
    </citation>
    <scope>NUCLEOTIDE SEQUENCE [LARGE SCALE GENOMIC DNA]</scope>
    <source>
        <strain evidence="5 6">Omega</strain>
    </source>
</reference>
<evidence type="ECO:0000259" key="4">
    <source>
        <dbReference type="Pfam" id="PF06094"/>
    </source>
</evidence>
<sequence length="127" mass="14456">MKHLVFVYGTLKKGYHNHHLLDGADFVGVSEVMGYELWDLGPYPGIRPAAEAGSAVQVEIYAVDVLTLSLLDGLEGFIAADNPDNYYDRVLTRDKQRRQGWIYVLRESVLHTFQLTKKARKVQDGRY</sequence>
<dbReference type="InterPro" id="IPR009288">
    <property type="entry name" value="AIG2-like_dom"/>
</dbReference>
<dbReference type="InterPro" id="IPR036568">
    <property type="entry name" value="GGCT-like_sf"/>
</dbReference>